<accession>A0A1H8YNB1</accession>
<dbReference type="AlphaFoldDB" id="A0A1H8YNB1"/>
<dbReference type="STRING" id="394193.SAMN04489732_12971"/>
<dbReference type="EMBL" id="FOEF01000029">
    <property type="protein sequence ID" value="SEP53646.1"/>
    <property type="molecule type" value="Genomic_DNA"/>
</dbReference>
<dbReference type="Proteomes" id="UP000198582">
    <property type="component" value="Unassembled WGS sequence"/>
</dbReference>
<sequence>MTTVESVLTTRNANLRDMANLLEIQEDRKLDIVRPARDLRMVDGRLEIDGIGEPTITASGVTRGALFVPTATCDRGFAEKLGIPVKYLRDMRATGKLALLDHNVNEWLSDEPEKRFLTRTLKGGGNLPGVARALLSENYRFVDNLDVLMAMLEGIRLAGVHVDVNKCDLTETRMYVKVSCPEVAAHAPALLRNYTSPFTGLRGADNPLVFAGFVFSNSEIGHGSFSITPRIVVQICDNGMTFTQDAMREVHLGGKLADGVVRWSSDTQAAALDVLIKQARDAVTTFLNPAYVQAKIAEVEAEAGIRVRDVDATLEYVGKQLRFTETERKTILDHFFDGGDRTSGGVLHAVTSAAQTLDNADQAYEMERQGLPAMRHAAAFQR</sequence>
<dbReference type="RefSeq" id="WP_091628444.1">
    <property type="nucleotide sequence ID" value="NZ_FOEF01000029.1"/>
</dbReference>
<proteinExistence type="predicted"/>
<evidence type="ECO:0000313" key="2">
    <source>
        <dbReference type="Proteomes" id="UP000198582"/>
    </source>
</evidence>
<reference evidence="1 2" key="1">
    <citation type="submission" date="2016-10" db="EMBL/GenBank/DDBJ databases">
        <authorList>
            <person name="de Groot N.N."/>
        </authorList>
    </citation>
    <scope>NUCLEOTIDE SEQUENCE [LARGE SCALE GENOMIC DNA]</scope>
    <source>
        <strain evidence="1 2">DSM 44993</strain>
    </source>
</reference>
<gene>
    <name evidence="1" type="ORF">SAMN04489732_12971</name>
</gene>
<name>A0A1H8YNB1_9PSEU</name>
<protein>
    <recommendedName>
        <fullName evidence="3">DUF932 domain-containing protein</fullName>
    </recommendedName>
</protein>
<dbReference type="OrthoDB" id="2679764at2"/>
<organism evidence="1 2">
    <name type="scientific">Amycolatopsis saalfeldensis</name>
    <dbReference type="NCBI Taxonomy" id="394193"/>
    <lineage>
        <taxon>Bacteria</taxon>
        <taxon>Bacillati</taxon>
        <taxon>Actinomycetota</taxon>
        <taxon>Actinomycetes</taxon>
        <taxon>Pseudonocardiales</taxon>
        <taxon>Pseudonocardiaceae</taxon>
        <taxon>Amycolatopsis</taxon>
    </lineage>
</organism>
<keyword evidence="2" id="KW-1185">Reference proteome</keyword>
<evidence type="ECO:0008006" key="3">
    <source>
        <dbReference type="Google" id="ProtNLM"/>
    </source>
</evidence>
<evidence type="ECO:0000313" key="1">
    <source>
        <dbReference type="EMBL" id="SEP53646.1"/>
    </source>
</evidence>